<keyword evidence="8" id="KW-1185">Reference proteome</keyword>
<evidence type="ECO:0000256" key="1">
    <source>
        <dbReference type="ARBA" id="ARBA00022723"/>
    </source>
</evidence>
<dbReference type="GO" id="GO:0000981">
    <property type="term" value="F:DNA-binding transcription factor activity, RNA polymerase II-specific"/>
    <property type="evidence" value="ECO:0007669"/>
    <property type="project" value="TreeGrafter"/>
</dbReference>
<dbReference type="HOGENOM" id="CLU_1778618_0_0_1"/>
<dbReference type="SUPFAM" id="SSF57667">
    <property type="entry name" value="beta-beta-alpha zinc fingers"/>
    <property type="match status" value="1"/>
</dbReference>
<keyword evidence="1" id="KW-0479">Metal-binding</keyword>
<dbReference type="InterPro" id="IPR013087">
    <property type="entry name" value="Znf_C2H2_type"/>
</dbReference>
<evidence type="ECO:0000256" key="4">
    <source>
        <dbReference type="ARBA" id="ARBA00022833"/>
    </source>
</evidence>
<dbReference type="GO" id="GO:0000977">
    <property type="term" value="F:RNA polymerase II transcription regulatory region sequence-specific DNA binding"/>
    <property type="evidence" value="ECO:0007669"/>
    <property type="project" value="TreeGrafter"/>
</dbReference>
<dbReference type="GO" id="GO:0005634">
    <property type="term" value="C:nucleus"/>
    <property type="evidence" value="ECO:0007669"/>
    <property type="project" value="TreeGrafter"/>
</dbReference>
<evidence type="ECO:0000256" key="5">
    <source>
        <dbReference type="PROSITE-ProRule" id="PRU00042"/>
    </source>
</evidence>
<feature type="domain" description="C2H2-type" evidence="6">
    <location>
        <begin position="61"/>
        <end position="88"/>
    </location>
</feature>
<dbReference type="Proteomes" id="UP000054097">
    <property type="component" value="Unassembled WGS sequence"/>
</dbReference>
<sequence length="146" mass="16490">MYPKSRISFGLRGYPTAQTQPIHLQQPTSFLPQSMPQGLPGSQQNMYAGTSNSGGGQFGIYQCPYCPQKFDRAGRFEAHMNGHREYKPFQCRELVVQMTGITMSFTTQEALSSHKRKDRVTCENCGHLVAKKNLARHNRSHCSSLY</sequence>
<protein>
    <recommendedName>
        <fullName evidence="6">C2H2-type domain-containing protein</fullName>
    </recommendedName>
</protein>
<dbReference type="SMART" id="SM00355">
    <property type="entry name" value="ZnF_C2H2"/>
    <property type="match status" value="2"/>
</dbReference>
<reference evidence="7 8" key="1">
    <citation type="submission" date="2014-04" db="EMBL/GenBank/DDBJ databases">
        <authorList>
            <consortium name="DOE Joint Genome Institute"/>
            <person name="Kuo A."/>
            <person name="Zuccaro A."/>
            <person name="Kohler A."/>
            <person name="Nagy L.G."/>
            <person name="Floudas D."/>
            <person name="Copeland A."/>
            <person name="Barry K.W."/>
            <person name="Cichocki N."/>
            <person name="Veneault-Fourrey C."/>
            <person name="LaButti K."/>
            <person name="Lindquist E.A."/>
            <person name="Lipzen A."/>
            <person name="Lundell T."/>
            <person name="Morin E."/>
            <person name="Murat C."/>
            <person name="Sun H."/>
            <person name="Tunlid A."/>
            <person name="Henrissat B."/>
            <person name="Grigoriev I.V."/>
            <person name="Hibbett D.S."/>
            <person name="Martin F."/>
            <person name="Nordberg H.P."/>
            <person name="Cantor M.N."/>
            <person name="Hua S.X."/>
        </authorList>
    </citation>
    <scope>NUCLEOTIDE SEQUENCE [LARGE SCALE GENOMIC DNA]</scope>
    <source>
        <strain evidence="7 8">MAFF 305830</strain>
    </source>
</reference>
<accession>A0A0C3AB85</accession>
<evidence type="ECO:0000256" key="2">
    <source>
        <dbReference type="ARBA" id="ARBA00022737"/>
    </source>
</evidence>
<evidence type="ECO:0000259" key="6">
    <source>
        <dbReference type="PROSITE" id="PS50157"/>
    </source>
</evidence>
<proteinExistence type="predicted"/>
<dbReference type="PANTHER" id="PTHR24409:SF295">
    <property type="entry name" value="AZ2-RELATED"/>
    <property type="match status" value="1"/>
</dbReference>
<keyword evidence="2" id="KW-0677">Repeat</keyword>
<gene>
    <name evidence="7" type="ORF">M408DRAFT_299172</name>
</gene>
<name>A0A0C3AB85_SERVB</name>
<dbReference type="PROSITE" id="PS50157">
    <property type="entry name" value="ZINC_FINGER_C2H2_2"/>
    <property type="match status" value="1"/>
</dbReference>
<dbReference type="InterPro" id="IPR036236">
    <property type="entry name" value="Znf_C2H2_sf"/>
</dbReference>
<keyword evidence="3 5" id="KW-0863">Zinc-finger</keyword>
<evidence type="ECO:0000256" key="3">
    <source>
        <dbReference type="ARBA" id="ARBA00022771"/>
    </source>
</evidence>
<dbReference type="PANTHER" id="PTHR24409">
    <property type="entry name" value="ZINC FINGER PROTEIN 142"/>
    <property type="match status" value="1"/>
</dbReference>
<evidence type="ECO:0000313" key="7">
    <source>
        <dbReference type="EMBL" id="KIM21920.1"/>
    </source>
</evidence>
<dbReference type="Pfam" id="PF00096">
    <property type="entry name" value="zf-C2H2"/>
    <property type="match status" value="1"/>
</dbReference>
<organism evidence="7 8">
    <name type="scientific">Serendipita vermifera MAFF 305830</name>
    <dbReference type="NCBI Taxonomy" id="933852"/>
    <lineage>
        <taxon>Eukaryota</taxon>
        <taxon>Fungi</taxon>
        <taxon>Dikarya</taxon>
        <taxon>Basidiomycota</taxon>
        <taxon>Agaricomycotina</taxon>
        <taxon>Agaricomycetes</taxon>
        <taxon>Sebacinales</taxon>
        <taxon>Serendipitaceae</taxon>
        <taxon>Serendipita</taxon>
    </lineage>
</organism>
<dbReference type="OrthoDB" id="6077919at2759"/>
<dbReference type="GO" id="GO:0008270">
    <property type="term" value="F:zinc ion binding"/>
    <property type="evidence" value="ECO:0007669"/>
    <property type="project" value="UniProtKB-KW"/>
</dbReference>
<dbReference type="Gene3D" id="3.30.160.60">
    <property type="entry name" value="Classic Zinc Finger"/>
    <property type="match status" value="1"/>
</dbReference>
<dbReference type="PROSITE" id="PS00028">
    <property type="entry name" value="ZINC_FINGER_C2H2_1"/>
    <property type="match status" value="1"/>
</dbReference>
<keyword evidence="4" id="KW-0862">Zinc</keyword>
<dbReference type="AlphaFoldDB" id="A0A0C3AB85"/>
<evidence type="ECO:0000313" key="8">
    <source>
        <dbReference type="Proteomes" id="UP000054097"/>
    </source>
</evidence>
<reference evidence="8" key="2">
    <citation type="submission" date="2015-01" db="EMBL/GenBank/DDBJ databases">
        <title>Evolutionary Origins and Diversification of the Mycorrhizal Mutualists.</title>
        <authorList>
            <consortium name="DOE Joint Genome Institute"/>
            <consortium name="Mycorrhizal Genomics Consortium"/>
            <person name="Kohler A."/>
            <person name="Kuo A."/>
            <person name="Nagy L.G."/>
            <person name="Floudas D."/>
            <person name="Copeland A."/>
            <person name="Barry K.W."/>
            <person name="Cichocki N."/>
            <person name="Veneault-Fourrey C."/>
            <person name="LaButti K."/>
            <person name="Lindquist E.A."/>
            <person name="Lipzen A."/>
            <person name="Lundell T."/>
            <person name="Morin E."/>
            <person name="Murat C."/>
            <person name="Riley R."/>
            <person name="Ohm R."/>
            <person name="Sun H."/>
            <person name="Tunlid A."/>
            <person name="Henrissat B."/>
            <person name="Grigoriev I.V."/>
            <person name="Hibbett D.S."/>
            <person name="Martin F."/>
        </authorList>
    </citation>
    <scope>NUCLEOTIDE SEQUENCE [LARGE SCALE GENOMIC DNA]</scope>
    <source>
        <strain evidence="8">MAFF 305830</strain>
    </source>
</reference>
<dbReference type="EMBL" id="KN824368">
    <property type="protein sequence ID" value="KIM21920.1"/>
    <property type="molecule type" value="Genomic_DNA"/>
</dbReference>